<evidence type="ECO:0000256" key="2">
    <source>
        <dbReference type="ARBA" id="ARBA00022481"/>
    </source>
</evidence>
<keyword evidence="4" id="KW-0472">Membrane</keyword>
<keyword evidence="4" id="KW-0812">Transmembrane</keyword>
<reference evidence="6" key="1">
    <citation type="submission" date="2018-03" db="EMBL/GenBank/DDBJ databases">
        <authorList>
            <person name="Navarro De La Torre S."/>
        </authorList>
    </citation>
    <scope>NUCLEOTIDE SEQUENCE [LARGE SCALE GENOMIC DNA]</scope>
    <source>
        <strain evidence="6">EAod3</strain>
    </source>
</reference>
<evidence type="ECO:0000313" key="5">
    <source>
        <dbReference type="EMBL" id="SPJ35036.1"/>
    </source>
</evidence>
<sequence length="152" mass="15894">MAGRQGGFTLIELMIVVAIIGVLAAIAVPRYQDYVARSEAASALATLKSTQVNIEEAVLRGKTLSMTKDTEGFIGITPADVKMGALTIPATNDGNSGVASVQIDFNTQSSSSLNGKNIALKRAKDGVWSCDATIEAQYMPKACTKAGDDPKV</sequence>
<evidence type="ECO:0000256" key="3">
    <source>
        <dbReference type="RuleBase" id="RU000389"/>
    </source>
</evidence>
<dbReference type="InterPro" id="IPR001082">
    <property type="entry name" value="Pilin"/>
</dbReference>
<dbReference type="InterPro" id="IPR045584">
    <property type="entry name" value="Pilin-like"/>
</dbReference>
<dbReference type="SUPFAM" id="SSF54523">
    <property type="entry name" value="Pili subunits"/>
    <property type="match status" value="1"/>
</dbReference>
<comment type="similarity">
    <text evidence="1 3">Belongs to the N-Me-Phe pilin family.</text>
</comment>
<dbReference type="PANTHER" id="PTHR30093">
    <property type="entry name" value="GENERAL SECRETION PATHWAY PROTEIN G"/>
    <property type="match status" value="1"/>
</dbReference>
<dbReference type="PANTHER" id="PTHR30093:SF34">
    <property type="entry name" value="PREPILIN PEPTIDASE-DEPENDENT PROTEIN D"/>
    <property type="match status" value="1"/>
</dbReference>
<dbReference type="GO" id="GO:0043107">
    <property type="term" value="P:type IV pilus-dependent motility"/>
    <property type="evidence" value="ECO:0007669"/>
    <property type="project" value="TreeGrafter"/>
</dbReference>
<dbReference type="Pfam" id="PF07963">
    <property type="entry name" value="N_methyl"/>
    <property type="match status" value="1"/>
</dbReference>
<evidence type="ECO:0000313" key="6">
    <source>
        <dbReference type="Proteomes" id="UP000244934"/>
    </source>
</evidence>
<dbReference type="GO" id="GO:0007155">
    <property type="term" value="P:cell adhesion"/>
    <property type="evidence" value="ECO:0007669"/>
    <property type="project" value="InterPro"/>
</dbReference>
<keyword evidence="2" id="KW-0488">Methylation</keyword>
<feature type="transmembrane region" description="Helical" evidence="4">
    <location>
        <begin position="6"/>
        <end position="28"/>
    </location>
</feature>
<keyword evidence="3" id="KW-0281">Fimbrium</keyword>
<proteinExistence type="inferred from homology"/>
<dbReference type="NCBIfam" id="TIGR02532">
    <property type="entry name" value="IV_pilin_GFxxxE"/>
    <property type="match status" value="1"/>
</dbReference>
<name>A0A2R8CQ66_9GAMM</name>
<dbReference type="AlphaFoldDB" id="A0A2R8CQ66"/>
<keyword evidence="4" id="KW-1133">Transmembrane helix</keyword>
<dbReference type="Pfam" id="PF00114">
    <property type="entry name" value="Pilin"/>
    <property type="match status" value="1"/>
</dbReference>
<dbReference type="GO" id="GO:0044096">
    <property type="term" value="C:type IV pilus"/>
    <property type="evidence" value="ECO:0007669"/>
    <property type="project" value="TreeGrafter"/>
</dbReference>
<dbReference type="PROSITE" id="PS00409">
    <property type="entry name" value="PROKAR_NTER_METHYL"/>
    <property type="match status" value="1"/>
</dbReference>
<evidence type="ECO:0000256" key="1">
    <source>
        <dbReference type="ARBA" id="ARBA00005233"/>
    </source>
</evidence>
<dbReference type="EMBL" id="ONZI01000004">
    <property type="protein sequence ID" value="SPJ35036.1"/>
    <property type="molecule type" value="Genomic_DNA"/>
</dbReference>
<evidence type="ECO:0000256" key="4">
    <source>
        <dbReference type="SAM" id="Phobius"/>
    </source>
</evidence>
<dbReference type="RefSeq" id="WP_207771497.1">
    <property type="nucleotide sequence ID" value="NZ_ONZI01000004.1"/>
</dbReference>
<protein>
    <submittedName>
        <fullName evidence="5">Fimbrial protein</fullName>
    </submittedName>
</protein>
<keyword evidence="6" id="KW-1185">Reference proteome</keyword>
<gene>
    <name evidence="5" type="primary">pilA</name>
    <name evidence="5" type="ORF">KSP9073_03086</name>
</gene>
<organism evidence="5 6">
    <name type="scientific">Kushneria phyllosphaerae</name>
    <dbReference type="NCBI Taxonomy" id="2100822"/>
    <lineage>
        <taxon>Bacteria</taxon>
        <taxon>Pseudomonadati</taxon>
        <taxon>Pseudomonadota</taxon>
        <taxon>Gammaproteobacteria</taxon>
        <taxon>Oceanospirillales</taxon>
        <taxon>Halomonadaceae</taxon>
        <taxon>Kushneria</taxon>
    </lineage>
</organism>
<dbReference type="Gene3D" id="3.30.700.10">
    <property type="entry name" value="Glycoprotein, Type 4 Pilin"/>
    <property type="match status" value="1"/>
</dbReference>
<dbReference type="InterPro" id="IPR012902">
    <property type="entry name" value="N_methyl_site"/>
</dbReference>
<accession>A0A2R8CQ66</accession>
<dbReference type="Proteomes" id="UP000244934">
    <property type="component" value="Unassembled WGS sequence"/>
</dbReference>